<keyword evidence="9" id="KW-1185">Reference proteome</keyword>
<dbReference type="PANTHER" id="PTHR43879">
    <property type="entry name" value="ABC TRANSPORTER PERMEASE PROTEIN"/>
    <property type="match status" value="1"/>
</dbReference>
<feature type="transmembrane region" description="Helical" evidence="5">
    <location>
        <begin position="150"/>
        <end position="172"/>
    </location>
</feature>
<evidence type="ECO:0000256" key="3">
    <source>
        <dbReference type="ARBA" id="ARBA00022989"/>
    </source>
</evidence>
<dbReference type="AlphaFoldDB" id="A0A348B695"/>
<evidence type="ECO:0000313" key="9">
    <source>
        <dbReference type="Proteomes" id="UP000276741"/>
    </source>
</evidence>
<sequence>MSEFRIGPTAKAFLHQLILAIFVVAWVVPIYAMAINGLKSEFDVTSTPVFIPPLHPSLAAFASVWSELNVPLLNSIIVVIPVSVIATFIGAMAAYYFYILSTSKSKSLGILSNTIFSLIALATFMPYQAVVIPLTRIEANWGLLNTYGGVIFAFSLFYIPTAALLMSMFMAVLPRDIIDASRIDGSSDLRTFFKIVVPLTVPGLISTLIFNIIEMWNNFFIPLVLFNVAKQTLIPVAVESFTGGYGTLYNDSFAAAFLASIIPLLIFIFLGRYFIRGLVTLGTGGKGAV</sequence>
<dbReference type="Proteomes" id="UP000276741">
    <property type="component" value="Chromosome"/>
</dbReference>
<evidence type="ECO:0000313" key="7">
    <source>
        <dbReference type="EMBL" id="BBD73697.1"/>
    </source>
</evidence>
<feature type="transmembrane region" description="Helical" evidence="5">
    <location>
        <begin position="110"/>
        <end position="130"/>
    </location>
</feature>
<dbReference type="EMBL" id="BMQS01000012">
    <property type="protein sequence ID" value="GGT97718.1"/>
    <property type="molecule type" value="Genomic_DNA"/>
</dbReference>
<dbReference type="GO" id="GO:0005886">
    <property type="term" value="C:plasma membrane"/>
    <property type="evidence" value="ECO:0007669"/>
    <property type="project" value="UniProtKB-SubCell"/>
</dbReference>
<reference evidence="8" key="1">
    <citation type="journal article" date="2014" name="Int. J. Syst. Evol. Microbiol.">
        <title>Complete genome sequence of Corynebacterium casei LMG S-19264T (=DSM 44701T), isolated from a smear-ripened cheese.</title>
        <authorList>
            <consortium name="US DOE Joint Genome Institute (JGI-PGF)"/>
            <person name="Walter F."/>
            <person name="Albersmeier A."/>
            <person name="Kalinowski J."/>
            <person name="Ruckert C."/>
        </authorList>
    </citation>
    <scope>NUCLEOTIDE SEQUENCE</scope>
    <source>
        <strain evidence="8">JCM 31740</strain>
    </source>
</reference>
<dbReference type="CDD" id="cd06261">
    <property type="entry name" value="TM_PBP2"/>
    <property type="match status" value="1"/>
</dbReference>
<feature type="transmembrane region" description="Helical" evidence="5">
    <location>
        <begin position="253"/>
        <end position="275"/>
    </location>
</feature>
<dbReference type="PROSITE" id="PS50928">
    <property type="entry name" value="ABC_TM1"/>
    <property type="match status" value="1"/>
</dbReference>
<keyword evidence="4 5" id="KW-0472">Membrane</keyword>
<dbReference type="InterPro" id="IPR035906">
    <property type="entry name" value="MetI-like_sf"/>
</dbReference>
<dbReference type="SUPFAM" id="SSF161098">
    <property type="entry name" value="MetI-like"/>
    <property type="match status" value="1"/>
</dbReference>
<evidence type="ECO:0000259" key="6">
    <source>
        <dbReference type="PROSITE" id="PS50928"/>
    </source>
</evidence>
<evidence type="ECO:0000256" key="2">
    <source>
        <dbReference type="ARBA" id="ARBA00022692"/>
    </source>
</evidence>
<feature type="transmembrane region" description="Helical" evidence="5">
    <location>
        <begin position="72"/>
        <end position="98"/>
    </location>
</feature>
<feature type="domain" description="ABC transmembrane type-1" evidence="6">
    <location>
        <begin position="72"/>
        <end position="270"/>
    </location>
</feature>
<reference evidence="9" key="2">
    <citation type="submission" date="2018-04" db="EMBL/GenBank/DDBJ databases">
        <title>Complete genome sequence of Sulfodiicoccus acidiphilus strain HS-1.</title>
        <authorList>
            <person name="Sakai H.D."/>
            <person name="Kurosawa N."/>
        </authorList>
    </citation>
    <scope>NUCLEOTIDE SEQUENCE [LARGE SCALE GENOMIC DNA]</scope>
    <source>
        <strain evidence="9">HS-1</strain>
    </source>
</reference>
<dbReference type="EMBL" id="AP018553">
    <property type="protein sequence ID" value="BBD73697.1"/>
    <property type="molecule type" value="Genomic_DNA"/>
</dbReference>
<evidence type="ECO:0000256" key="1">
    <source>
        <dbReference type="ARBA" id="ARBA00004141"/>
    </source>
</evidence>
<organism evidence="7 9">
    <name type="scientific">Sulfodiicoccus acidiphilus</name>
    <dbReference type="NCBI Taxonomy" id="1670455"/>
    <lineage>
        <taxon>Archaea</taxon>
        <taxon>Thermoproteota</taxon>
        <taxon>Thermoprotei</taxon>
        <taxon>Sulfolobales</taxon>
        <taxon>Sulfolobaceae</taxon>
        <taxon>Sulfodiicoccus</taxon>
    </lineage>
</organism>
<dbReference type="RefSeq" id="WP_229768208.1">
    <property type="nucleotide sequence ID" value="NZ_AP018553.1"/>
</dbReference>
<dbReference type="Gene3D" id="1.10.3720.10">
    <property type="entry name" value="MetI-like"/>
    <property type="match status" value="1"/>
</dbReference>
<feature type="transmembrane region" description="Helical" evidence="5">
    <location>
        <begin position="12"/>
        <end position="34"/>
    </location>
</feature>
<proteinExistence type="inferred from homology"/>
<keyword evidence="2 5" id="KW-0812">Transmembrane</keyword>
<dbReference type="GO" id="GO:0055085">
    <property type="term" value="P:transmembrane transport"/>
    <property type="evidence" value="ECO:0007669"/>
    <property type="project" value="InterPro"/>
</dbReference>
<name>A0A348B695_9CREN</name>
<gene>
    <name evidence="8" type="ORF">GCM10007116_14040</name>
    <name evidence="7" type="ORF">HS1genome_2086</name>
</gene>
<dbReference type="KEGG" id="sacd:HS1genome_2086"/>
<dbReference type="InterPro" id="IPR054927">
    <property type="entry name" value="GlcU_transporter"/>
</dbReference>
<feature type="transmembrane region" description="Helical" evidence="5">
    <location>
        <begin position="192"/>
        <end position="213"/>
    </location>
</feature>
<dbReference type="Proteomes" id="UP000616143">
    <property type="component" value="Unassembled WGS sequence"/>
</dbReference>
<accession>A0A348B695</accession>
<reference evidence="8" key="4">
    <citation type="submission" date="2020-09" db="EMBL/GenBank/DDBJ databases">
        <authorList>
            <person name="Sun Q."/>
            <person name="Ohkuma M."/>
        </authorList>
    </citation>
    <scope>NUCLEOTIDE SEQUENCE</scope>
    <source>
        <strain evidence="8">JCM 31740</strain>
    </source>
</reference>
<dbReference type="InterPro" id="IPR000515">
    <property type="entry name" value="MetI-like"/>
</dbReference>
<comment type="subcellular location">
    <subcellularLocation>
        <location evidence="5">Cell membrane</location>
        <topology evidence="5">Multi-pass membrane protein</topology>
    </subcellularLocation>
    <subcellularLocation>
        <location evidence="1">Membrane</location>
        <topology evidence="1">Multi-pass membrane protein</topology>
    </subcellularLocation>
</comment>
<dbReference type="PANTHER" id="PTHR43879:SF1">
    <property type="entry name" value="GLUCOSE IMPORT SYSTEM PERMEASE PROTEIN GLCU"/>
    <property type="match status" value="1"/>
</dbReference>
<reference evidence="7" key="3">
    <citation type="journal article" date="2019" name="BMC Res. Notes">
        <title>Complete genome sequence of the Sulfodiicoccus acidiphilus strain HS-1T, the first crenarchaeon that lacks polB3, isolated from an acidic hot spring in Ohwaku-dani, Hakone, Japan.</title>
        <authorList>
            <person name="Sakai H.D."/>
            <person name="Kurosawa N."/>
        </authorList>
    </citation>
    <scope>NUCLEOTIDE SEQUENCE</scope>
    <source>
        <strain evidence="7">HS-1</strain>
    </source>
</reference>
<dbReference type="GeneID" id="38667545"/>
<evidence type="ECO:0000313" key="8">
    <source>
        <dbReference type="EMBL" id="GGT97718.1"/>
    </source>
</evidence>
<keyword evidence="5" id="KW-0813">Transport</keyword>
<protein>
    <submittedName>
        <fullName evidence="7">ABC transporter permease</fullName>
    </submittedName>
</protein>
<comment type="similarity">
    <text evidence="5">Belongs to the binding-protein-dependent transport system permease family.</text>
</comment>
<dbReference type="Pfam" id="PF00528">
    <property type="entry name" value="BPD_transp_1"/>
    <property type="match status" value="1"/>
</dbReference>
<dbReference type="NCBIfam" id="NF040932">
    <property type="entry name" value="ABC_arch_GlcU"/>
    <property type="match status" value="1"/>
</dbReference>
<keyword evidence="3 5" id="KW-1133">Transmembrane helix</keyword>
<evidence type="ECO:0000256" key="4">
    <source>
        <dbReference type="ARBA" id="ARBA00023136"/>
    </source>
</evidence>
<evidence type="ECO:0000256" key="5">
    <source>
        <dbReference type="RuleBase" id="RU363032"/>
    </source>
</evidence>